<dbReference type="EMBL" id="DAAGTH010000005">
    <property type="protein sequence ID" value="HAB4464078.1"/>
    <property type="molecule type" value="Genomic_DNA"/>
</dbReference>
<evidence type="ECO:0000313" key="3">
    <source>
        <dbReference type="EMBL" id="HAE1648274.1"/>
    </source>
</evidence>
<keyword evidence="1" id="KW-0732">Signal</keyword>
<gene>
    <name evidence="3" type="ORF">G2974_07515</name>
    <name evidence="2" type="ORF">GBZ04_04850</name>
</gene>
<feature type="signal peptide" evidence="1">
    <location>
        <begin position="1"/>
        <end position="21"/>
    </location>
</feature>
<feature type="chain" id="PRO_5036195928" description="Secreted protein" evidence="1">
    <location>
        <begin position="22"/>
        <end position="78"/>
    </location>
</feature>
<dbReference type="AlphaFoldDB" id="A0A726UM46"/>
<reference evidence="3" key="2">
    <citation type="submission" date="2019-10" db="EMBL/GenBank/DDBJ databases">
        <authorList>
            <consortium name="NCBI Pathogen Detection Project"/>
        </authorList>
    </citation>
    <scope>NUCLEOTIDE SEQUENCE</scope>
    <source>
        <strain evidence="3">Salmonella enterica</strain>
    </source>
</reference>
<accession>A0A726UM46</accession>
<sequence>MIEPTKLLFFFSFQAISLVNACNCFPFLTNSALAVGLKLSKAGNYTGDVCTPYLMLLTMRKRRRSTRCQDAAINNSRS</sequence>
<comment type="caution">
    <text evidence="3">The sequence shown here is derived from an EMBL/GenBank/DDBJ whole genome shotgun (WGS) entry which is preliminary data.</text>
</comment>
<proteinExistence type="predicted"/>
<evidence type="ECO:0008006" key="4">
    <source>
        <dbReference type="Google" id="ProtNLM"/>
    </source>
</evidence>
<evidence type="ECO:0000313" key="2">
    <source>
        <dbReference type="EMBL" id="HAB4464078.1"/>
    </source>
</evidence>
<name>A0A726UM46_SALDZ</name>
<protein>
    <recommendedName>
        <fullName evidence="4">Secreted protein</fullName>
    </recommendedName>
</protein>
<reference evidence="3" key="1">
    <citation type="journal article" date="2018" name="Genome Biol.">
        <title>SKESA: strategic k-mer extension for scrupulous assemblies.</title>
        <authorList>
            <person name="Souvorov A."/>
            <person name="Agarwala R."/>
            <person name="Lipman D.J."/>
        </authorList>
    </citation>
    <scope>NUCLEOTIDE SEQUENCE</scope>
    <source>
        <strain evidence="3">Salmonella enterica</strain>
    </source>
</reference>
<organism evidence="3">
    <name type="scientific">Salmonella diarizonae</name>
    <dbReference type="NCBI Taxonomy" id="59204"/>
    <lineage>
        <taxon>Bacteria</taxon>
        <taxon>Pseudomonadati</taxon>
        <taxon>Pseudomonadota</taxon>
        <taxon>Gammaproteobacteria</taxon>
        <taxon>Enterobacterales</taxon>
        <taxon>Enterobacteriaceae</taxon>
        <taxon>Salmonella</taxon>
    </lineage>
</organism>
<evidence type="ECO:0000256" key="1">
    <source>
        <dbReference type="SAM" id="SignalP"/>
    </source>
</evidence>
<dbReference type="EMBL" id="DAARAS010000015">
    <property type="protein sequence ID" value="HAE1648274.1"/>
    <property type="molecule type" value="Genomic_DNA"/>
</dbReference>